<feature type="non-terminal residue" evidence="1">
    <location>
        <position position="1"/>
    </location>
</feature>
<evidence type="ECO:0000313" key="1">
    <source>
        <dbReference type="EMBL" id="CAK5263318.1"/>
    </source>
</evidence>
<dbReference type="Proteomes" id="UP001295794">
    <property type="component" value="Unassembled WGS sequence"/>
</dbReference>
<dbReference type="Gene3D" id="3.80.10.10">
    <property type="entry name" value="Ribonuclease Inhibitor"/>
    <property type="match status" value="1"/>
</dbReference>
<dbReference type="AlphaFoldDB" id="A0AAD2Q0R8"/>
<evidence type="ECO:0000313" key="2">
    <source>
        <dbReference type="Proteomes" id="UP001295794"/>
    </source>
</evidence>
<evidence type="ECO:0008006" key="3">
    <source>
        <dbReference type="Google" id="ProtNLM"/>
    </source>
</evidence>
<comment type="caution">
    <text evidence="1">The sequence shown here is derived from an EMBL/GenBank/DDBJ whole genome shotgun (WGS) entry which is preliminary data.</text>
</comment>
<gene>
    <name evidence="1" type="ORF">MYCIT1_LOCUS2727</name>
</gene>
<dbReference type="InterPro" id="IPR032675">
    <property type="entry name" value="LRR_dom_sf"/>
</dbReference>
<reference evidence="1" key="1">
    <citation type="submission" date="2023-11" db="EMBL/GenBank/DDBJ databases">
        <authorList>
            <person name="De Vega J J."/>
            <person name="De Vega J J."/>
        </authorList>
    </citation>
    <scope>NUCLEOTIDE SEQUENCE</scope>
</reference>
<accession>A0AAD2Q0R8</accession>
<sequence>HCRQLLWTAITMPFETRSPILELPFDVISQIFVFCLPQVQDALPWRTEAPLLLIAICRQWRQLALETHELWNTIYLELKPHNILSCRPLLEFWLPRAGQMPLSLSLVYRGSKGHVHAHSNSHPLATLISDYAPHWTSIDLQTPLFLLSNFEAPQRPLASLRKLTLHSEGFYGISSDVKLCVFANTPQLRDLHLVSGVVEASSLGLPAEQITTLRMEHTTVRHALDMLVAFPNLESMTCIIWGEAGTPQSAPHASSLKSLRLILSHDRGPALLAQLTAPLLERLELDVIHRAQLPLVASFVHRSRCSLRSFSVRLGEYWSYVECMELFGSLDLLEHLEVRKGGSSLDVLFQFLLDNPLVLPSLKSLFAERTITEPVMAKVIADLLESRRENTTVKLDCFQLVSPLADGREPDSMLRITRMIEAGMEVSVVAPEQWFI</sequence>
<name>A0AAD2Q0R8_9AGAR</name>
<dbReference type="EMBL" id="CAVNYO010000039">
    <property type="protein sequence ID" value="CAK5263318.1"/>
    <property type="molecule type" value="Genomic_DNA"/>
</dbReference>
<keyword evidence="2" id="KW-1185">Reference proteome</keyword>
<proteinExistence type="predicted"/>
<protein>
    <recommendedName>
        <fullName evidence="3">F-box domain-containing protein</fullName>
    </recommendedName>
</protein>
<organism evidence="1 2">
    <name type="scientific">Mycena citricolor</name>
    <dbReference type="NCBI Taxonomy" id="2018698"/>
    <lineage>
        <taxon>Eukaryota</taxon>
        <taxon>Fungi</taxon>
        <taxon>Dikarya</taxon>
        <taxon>Basidiomycota</taxon>
        <taxon>Agaricomycotina</taxon>
        <taxon>Agaricomycetes</taxon>
        <taxon>Agaricomycetidae</taxon>
        <taxon>Agaricales</taxon>
        <taxon>Marasmiineae</taxon>
        <taxon>Mycenaceae</taxon>
        <taxon>Mycena</taxon>
    </lineage>
</organism>